<dbReference type="RefSeq" id="WP_374729220.1">
    <property type="nucleotide sequence ID" value="NZ_JAYGII010000046.1"/>
</dbReference>
<organism evidence="2 3">
    <name type="scientific">Natronospira elongata</name>
    <dbReference type="NCBI Taxonomy" id="3110268"/>
    <lineage>
        <taxon>Bacteria</taxon>
        <taxon>Pseudomonadati</taxon>
        <taxon>Pseudomonadota</taxon>
        <taxon>Gammaproteobacteria</taxon>
        <taxon>Natronospirales</taxon>
        <taxon>Natronospiraceae</taxon>
        <taxon>Natronospira</taxon>
    </lineage>
</organism>
<dbReference type="InterPro" id="IPR046513">
    <property type="entry name" value="DUF6691"/>
</dbReference>
<evidence type="ECO:0000313" key="2">
    <source>
        <dbReference type="EMBL" id="MEA5446665.1"/>
    </source>
</evidence>
<keyword evidence="1" id="KW-0812">Transmembrane</keyword>
<dbReference type="AlphaFoldDB" id="A0AAP6JGK8"/>
<sequence length="116" mass="12496">MSSETGTPAWPSSWSAPLPSPCPGFYLVRKMGKPVFAPGLQWPEGQDINCQLLLDAGLFGIGWGLAGYCPGPGIGAMALSIHEMAFYEPLIFTVSMLVGFLAWHILDRRTRPATDG</sequence>
<comment type="caution">
    <text evidence="2">The sequence shown here is derived from an EMBL/GenBank/DDBJ whole genome shotgun (WGS) entry which is preliminary data.</text>
</comment>
<proteinExistence type="predicted"/>
<gene>
    <name evidence="2" type="ORF">VCB98_12630</name>
</gene>
<dbReference type="Pfam" id="PF20398">
    <property type="entry name" value="DUF6691"/>
    <property type="match status" value="1"/>
</dbReference>
<keyword evidence="1" id="KW-1133">Transmembrane helix</keyword>
<name>A0AAP6JGK8_9GAMM</name>
<feature type="transmembrane region" description="Helical" evidence="1">
    <location>
        <begin position="86"/>
        <end position="106"/>
    </location>
</feature>
<accession>A0AAP6JGK8</accession>
<dbReference type="EMBL" id="JAYGII010000046">
    <property type="protein sequence ID" value="MEA5446665.1"/>
    <property type="molecule type" value="Genomic_DNA"/>
</dbReference>
<reference evidence="2 3" key="1">
    <citation type="submission" date="2023-12" db="EMBL/GenBank/DDBJ databases">
        <title>Whole-genome sequencing of halo(alkali)philic microorganisms from hypersaline lakes.</title>
        <authorList>
            <person name="Sorokin D.Y."/>
            <person name="Merkel A.Y."/>
            <person name="Messina E."/>
            <person name="Yakimov M."/>
        </authorList>
    </citation>
    <scope>NUCLEOTIDE SEQUENCE [LARGE SCALE GENOMIC DNA]</scope>
    <source>
        <strain evidence="2 3">AB-CW1</strain>
    </source>
</reference>
<protein>
    <submittedName>
        <fullName evidence="2">DUF6691 family protein</fullName>
    </submittedName>
</protein>
<evidence type="ECO:0000313" key="3">
    <source>
        <dbReference type="Proteomes" id="UP001302316"/>
    </source>
</evidence>
<dbReference type="Proteomes" id="UP001302316">
    <property type="component" value="Unassembled WGS sequence"/>
</dbReference>
<keyword evidence="1" id="KW-0472">Membrane</keyword>
<keyword evidence="3" id="KW-1185">Reference proteome</keyword>
<evidence type="ECO:0000256" key="1">
    <source>
        <dbReference type="SAM" id="Phobius"/>
    </source>
</evidence>